<name>A0A6A5K8E2_9PLEO</name>
<evidence type="ECO:0000313" key="7">
    <source>
        <dbReference type="Proteomes" id="UP000800040"/>
    </source>
</evidence>
<dbReference type="Pfam" id="PF24883">
    <property type="entry name" value="NPHP3_N"/>
    <property type="match status" value="1"/>
</dbReference>
<evidence type="ECO:0000256" key="4">
    <source>
        <dbReference type="SAM" id="Phobius"/>
    </source>
</evidence>
<protein>
    <submittedName>
        <fullName evidence="6">NACHT-domain-containing protein</fullName>
    </submittedName>
</protein>
<dbReference type="InterPro" id="IPR027417">
    <property type="entry name" value="P-loop_NTPase"/>
</dbReference>
<dbReference type="InterPro" id="IPR001680">
    <property type="entry name" value="WD40_rpt"/>
</dbReference>
<keyword evidence="4" id="KW-0472">Membrane</keyword>
<reference evidence="6" key="1">
    <citation type="submission" date="2020-01" db="EMBL/GenBank/DDBJ databases">
        <authorList>
            <consortium name="DOE Joint Genome Institute"/>
            <person name="Haridas S."/>
            <person name="Albert R."/>
            <person name="Binder M."/>
            <person name="Bloem J."/>
            <person name="Labutti K."/>
            <person name="Salamov A."/>
            <person name="Andreopoulos B."/>
            <person name="Baker S.E."/>
            <person name="Barry K."/>
            <person name="Bills G."/>
            <person name="Bluhm B.H."/>
            <person name="Cannon C."/>
            <person name="Castanera R."/>
            <person name="Culley D.E."/>
            <person name="Daum C."/>
            <person name="Ezra D."/>
            <person name="Gonzalez J.B."/>
            <person name="Henrissat B."/>
            <person name="Kuo A."/>
            <person name="Liang C."/>
            <person name="Lipzen A."/>
            <person name="Lutzoni F."/>
            <person name="Magnuson J."/>
            <person name="Mondo S."/>
            <person name="Nolan M."/>
            <person name="Ohm R."/>
            <person name="Pangilinan J."/>
            <person name="Park H.-J."/>
            <person name="Ramirez L."/>
            <person name="Alfaro M."/>
            <person name="Sun H."/>
            <person name="Tritt A."/>
            <person name="Yoshinaga Y."/>
            <person name="Zwiers L.-H."/>
            <person name="Turgeon B.G."/>
            <person name="Goodwin S.B."/>
            <person name="Spatafora J.W."/>
            <person name="Crous P.W."/>
            <person name="Grigoriev I.V."/>
        </authorList>
    </citation>
    <scope>NUCLEOTIDE SEQUENCE</scope>
    <source>
        <strain evidence="6">P77</strain>
    </source>
</reference>
<evidence type="ECO:0000259" key="5">
    <source>
        <dbReference type="PROSITE" id="PS50837"/>
    </source>
</evidence>
<dbReference type="InterPro" id="IPR007111">
    <property type="entry name" value="NACHT_NTPase"/>
</dbReference>
<dbReference type="PROSITE" id="PS00678">
    <property type="entry name" value="WD_REPEATS_1"/>
    <property type="match status" value="1"/>
</dbReference>
<gene>
    <name evidence="6" type="ORF">BDW02DRAFT_557368</name>
</gene>
<dbReference type="AlphaFoldDB" id="A0A6A5K8E2"/>
<dbReference type="FunFam" id="3.40.50.300:FF:001638">
    <property type="entry name" value="NACHT and WD40 domain protein"/>
    <property type="match status" value="1"/>
</dbReference>
<keyword evidence="2" id="KW-0677">Repeat</keyword>
<sequence>MRLLKYGANGELSIAEFDEDTKPAYAILSHRWGAEAGEVTFEDVVGNTGKNKPGYAKIRFCGEQAQRDGLQYFWVDTCCINKANKAELSLAIQSMFRWYHHSARCYVYLSDVSSRPLDTTPACNPQASEFQRTDQLTWIWILLFIYPMFRWYHIMLQRFFVLLNVSGPQAYESKQVQKSEWFTRGWTLQELLAPSSVEFFSREWEKLGDRVSLKSVIHEVTTIPHEVLEGAPISQFSVDERLRWRQTRDTKVEEDAAYSLSGIFNVDMAPVYGEGIKSAFQRLYEKIRQQEEYLRQQEEYLRKCEECLLDLCGTDPRNDKKRIEDTKGGLLRDSYRWVLHNDSFRKWHDDLQSRLLWVKGDPGKGKTMLLCGIIDELQASSTIAKKNTVSYFFCQATDARINSATAVLRGLLYMLVKQQLWLASHVRKKYDEVGKNMFEDANAWIALVDIFKDVLRDSSLTATYLIVDALDECVTDLPKLLDFIAKQSSASSCVKWIVSSRNWPEIEGRLEQAGHKVRLSLELNATSVSTAVQDFIDQRVSKLAQRNKYDEPTQRAVLEHLTSNANDTFLWVALVCQHLQSTAKRNVLRKLELFPPGLDALYEWMMQQISKADDAELCKQVLAAVALVYRPITLKELVILVEPLEGMADDLELREVIGLCGSFLTLREQTVYFVHQSAKDFLLAKAAQDVFPAGRETVHQAIFARSLQIMSTTLRRDMYGLKALGTPIDDVEMPEPDPLAALRYSCVHWVEHLCDSNPTSSATYAECLRGGGVVDRFLQKKCLYWLESLSLCKSMSKGVASVSGLQMLVQEMGEATLFAQLVYDVHRFVMYYKQAIESGPLQAYGSALLFSPKQSVMRKLFQHEGLEGIVLKPGMSDGWSACLQTLEGHSGSVGSVAFSHDSTRLASASYDSTVKIWDASSGACLQTLEGHSGCVSSVAFSHDSTRLASA</sequence>
<keyword evidence="4" id="KW-0812">Transmembrane</keyword>
<proteinExistence type="predicted"/>
<dbReference type="PROSITE" id="PS50837">
    <property type="entry name" value="NACHT"/>
    <property type="match status" value="1"/>
</dbReference>
<dbReference type="InterPro" id="IPR015943">
    <property type="entry name" value="WD40/YVTN_repeat-like_dom_sf"/>
</dbReference>
<keyword evidence="4" id="KW-1133">Transmembrane helix</keyword>
<dbReference type="PANTHER" id="PTHR10622:SF13">
    <property type="entry name" value="NACHT DOMAIN-CONTAINING PROTEIN"/>
    <property type="match status" value="1"/>
</dbReference>
<dbReference type="SMART" id="SM00320">
    <property type="entry name" value="WD40"/>
    <property type="match status" value="2"/>
</dbReference>
<evidence type="ECO:0000256" key="3">
    <source>
        <dbReference type="PROSITE-ProRule" id="PRU00221"/>
    </source>
</evidence>
<dbReference type="PROSITE" id="PS50082">
    <property type="entry name" value="WD_REPEATS_2"/>
    <property type="match status" value="2"/>
</dbReference>
<feature type="domain" description="NACHT" evidence="5">
    <location>
        <begin position="354"/>
        <end position="579"/>
    </location>
</feature>
<evidence type="ECO:0000313" key="6">
    <source>
        <dbReference type="EMBL" id="KAF1831217.1"/>
    </source>
</evidence>
<accession>A0A6A5K8E2</accession>
<dbReference type="InterPro" id="IPR056884">
    <property type="entry name" value="NPHP3-like_N"/>
</dbReference>
<feature type="transmembrane region" description="Helical" evidence="4">
    <location>
        <begin position="136"/>
        <end position="154"/>
    </location>
</feature>
<dbReference type="OrthoDB" id="538223at2759"/>
<dbReference type="Gene3D" id="3.40.50.300">
    <property type="entry name" value="P-loop containing nucleotide triphosphate hydrolases"/>
    <property type="match status" value="1"/>
</dbReference>
<dbReference type="InterPro" id="IPR036322">
    <property type="entry name" value="WD40_repeat_dom_sf"/>
</dbReference>
<dbReference type="SUPFAM" id="SSF50978">
    <property type="entry name" value="WD40 repeat-like"/>
    <property type="match status" value="1"/>
</dbReference>
<dbReference type="Pfam" id="PF06985">
    <property type="entry name" value="HET"/>
    <property type="match status" value="1"/>
</dbReference>
<dbReference type="InterPro" id="IPR019775">
    <property type="entry name" value="WD40_repeat_CS"/>
</dbReference>
<evidence type="ECO:0000256" key="1">
    <source>
        <dbReference type="ARBA" id="ARBA00022574"/>
    </source>
</evidence>
<dbReference type="Proteomes" id="UP000800040">
    <property type="component" value="Unassembled WGS sequence"/>
</dbReference>
<feature type="repeat" description="WD" evidence="3">
    <location>
        <begin position="928"/>
        <end position="950"/>
    </location>
</feature>
<evidence type="ECO:0000256" key="2">
    <source>
        <dbReference type="ARBA" id="ARBA00022737"/>
    </source>
</evidence>
<feature type="non-terminal residue" evidence="6">
    <location>
        <position position="950"/>
    </location>
</feature>
<dbReference type="PANTHER" id="PTHR10622">
    <property type="entry name" value="HET DOMAIN-CONTAINING PROTEIN"/>
    <property type="match status" value="1"/>
</dbReference>
<feature type="repeat" description="WD" evidence="3">
    <location>
        <begin position="886"/>
        <end position="927"/>
    </location>
</feature>
<dbReference type="InterPro" id="IPR010730">
    <property type="entry name" value="HET"/>
</dbReference>
<dbReference type="Pfam" id="PF00400">
    <property type="entry name" value="WD40"/>
    <property type="match status" value="2"/>
</dbReference>
<dbReference type="EMBL" id="ML975370">
    <property type="protein sequence ID" value="KAF1831217.1"/>
    <property type="molecule type" value="Genomic_DNA"/>
</dbReference>
<organism evidence="6 7">
    <name type="scientific">Decorospora gaudefroyi</name>
    <dbReference type="NCBI Taxonomy" id="184978"/>
    <lineage>
        <taxon>Eukaryota</taxon>
        <taxon>Fungi</taxon>
        <taxon>Dikarya</taxon>
        <taxon>Ascomycota</taxon>
        <taxon>Pezizomycotina</taxon>
        <taxon>Dothideomycetes</taxon>
        <taxon>Pleosporomycetidae</taxon>
        <taxon>Pleosporales</taxon>
        <taxon>Pleosporineae</taxon>
        <taxon>Pleosporaceae</taxon>
        <taxon>Decorospora</taxon>
    </lineage>
</organism>
<keyword evidence="7" id="KW-1185">Reference proteome</keyword>
<keyword evidence="1 3" id="KW-0853">WD repeat</keyword>
<dbReference type="PROSITE" id="PS50294">
    <property type="entry name" value="WD_REPEATS_REGION"/>
    <property type="match status" value="2"/>
</dbReference>
<dbReference type="Gene3D" id="2.130.10.10">
    <property type="entry name" value="YVTN repeat-like/Quinoprotein amine dehydrogenase"/>
    <property type="match status" value="1"/>
</dbReference>